<evidence type="ECO:0000313" key="9">
    <source>
        <dbReference type="Proteomes" id="UP000823388"/>
    </source>
</evidence>
<evidence type="ECO:0000256" key="2">
    <source>
        <dbReference type="ARBA" id="ARBA00012513"/>
    </source>
</evidence>
<evidence type="ECO:0000256" key="4">
    <source>
        <dbReference type="ARBA" id="ARBA00047899"/>
    </source>
</evidence>
<dbReference type="PROSITE" id="PS50927">
    <property type="entry name" value="BULB_LECTIN"/>
    <property type="match status" value="1"/>
</dbReference>
<evidence type="ECO:0000259" key="7">
    <source>
        <dbReference type="PROSITE" id="PS50927"/>
    </source>
</evidence>
<sequence length="81" mass="8726">MGFFSPGVSTKRYLGIWFTVSRDAVCWVANRERPVNDNSGVLMVSDTGSLLLLDGSAAGSHGRQTPAAHLPWRRSCSTTAT</sequence>
<name>A0A8T0Q6Y5_PANVG</name>
<feature type="region of interest" description="Disordered" evidence="6">
    <location>
        <begin position="59"/>
        <end position="81"/>
    </location>
</feature>
<dbReference type="GO" id="GO:0051707">
    <property type="term" value="P:response to other organism"/>
    <property type="evidence" value="ECO:0007669"/>
    <property type="project" value="UniProtKB-ARBA"/>
</dbReference>
<dbReference type="InterPro" id="IPR001480">
    <property type="entry name" value="Bulb-type_lectin_dom"/>
</dbReference>
<accession>A0A8T0Q6Y5</accession>
<dbReference type="PANTHER" id="PTHR32444:SF236">
    <property type="entry name" value="D-MANNOSE BINDING LECTIN FAMILY PROTEIN, EXPRESSED"/>
    <property type="match status" value="1"/>
</dbReference>
<dbReference type="SUPFAM" id="SSF51110">
    <property type="entry name" value="alpha-D-mannose-specific plant lectins"/>
    <property type="match status" value="1"/>
</dbReference>
<keyword evidence="9" id="KW-1185">Reference proteome</keyword>
<comment type="catalytic activity">
    <reaction evidence="4">
        <text>L-threonyl-[protein] + ATP = O-phospho-L-threonyl-[protein] + ADP + H(+)</text>
        <dbReference type="Rhea" id="RHEA:46608"/>
        <dbReference type="Rhea" id="RHEA-COMP:11060"/>
        <dbReference type="Rhea" id="RHEA-COMP:11605"/>
        <dbReference type="ChEBI" id="CHEBI:15378"/>
        <dbReference type="ChEBI" id="CHEBI:30013"/>
        <dbReference type="ChEBI" id="CHEBI:30616"/>
        <dbReference type="ChEBI" id="CHEBI:61977"/>
        <dbReference type="ChEBI" id="CHEBI:456216"/>
        <dbReference type="EC" id="2.7.11.1"/>
    </reaction>
</comment>
<dbReference type="AlphaFoldDB" id="A0A8T0Q6Y5"/>
<gene>
    <name evidence="8" type="ORF">PVAP13_7NG389025</name>
</gene>
<dbReference type="EMBL" id="CM029050">
    <property type="protein sequence ID" value="KAG2569085.1"/>
    <property type="molecule type" value="Genomic_DNA"/>
</dbReference>
<evidence type="ECO:0000256" key="3">
    <source>
        <dbReference type="ARBA" id="ARBA00023170"/>
    </source>
</evidence>
<comment type="catalytic activity">
    <reaction evidence="5">
        <text>L-seryl-[protein] + ATP = O-phospho-L-seryl-[protein] + ADP + H(+)</text>
        <dbReference type="Rhea" id="RHEA:17989"/>
        <dbReference type="Rhea" id="RHEA-COMP:9863"/>
        <dbReference type="Rhea" id="RHEA-COMP:11604"/>
        <dbReference type="ChEBI" id="CHEBI:15378"/>
        <dbReference type="ChEBI" id="CHEBI:29999"/>
        <dbReference type="ChEBI" id="CHEBI:30616"/>
        <dbReference type="ChEBI" id="CHEBI:83421"/>
        <dbReference type="ChEBI" id="CHEBI:456216"/>
        <dbReference type="EC" id="2.7.11.1"/>
    </reaction>
</comment>
<dbReference type="Pfam" id="PF01453">
    <property type="entry name" value="B_lectin"/>
    <property type="match status" value="1"/>
</dbReference>
<dbReference type="EC" id="2.7.11.1" evidence="2"/>
<comment type="subcellular location">
    <subcellularLocation>
        <location evidence="1">Membrane</location>
        <topology evidence="1">Single-pass type I membrane protein</topology>
    </subcellularLocation>
</comment>
<dbReference type="GO" id="GO:0004674">
    <property type="term" value="F:protein serine/threonine kinase activity"/>
    <property type="evidence" value="ECO:0007669"/>
    <property type="project" value="UniProtKB-EC"/>
</dbReference>
<reference evidence="8" key="1">
    <citation type="submission" date="2020-05" db="EMBL/GenBank/DDBJ databases">
        <title>WGS assembly of Panicum virgatum.</title>
        <authorList>
            <person name="Lovell J.T."/>
            <person name="Jenkins J."/>
            <person name="Shu S."/>
            <person name="Juenger T.E."/>
            <person name="Schmutz J."/>
        </authorList>
    </citation>
    <scope>NUCLEOTIDE SEQUENCE</scope>
    <source>
        <strain evidence="8">AP13</strain>
    </source>
</reference>
<evidence type="ECO:0000256" key="6">
    <source>
        <dbReference type="SAM" id="MobiDB-lite"/>
    </source>
</evidence>
<proteinExistence type="predicted"/>
<dbReference type="Proteomes" id="UP000823388">
    <property type="component" value="Chromosome 7N"/>
</dbReference>
<evidence type="ECO:0000313" key="8">
    <source>
        <dbReference type="EMBL" id="KAG2569085.1"/>
    </source>
</evidence>
<evidence type="ECO:0000256" key="1">
    <source>
        <dbReference type="ARBA" id="ARBA00004479"/>
    </source>
</evidence>
<comment type="caution">
    <text evidence="8">The sequence shown here is derived from an EMBL/GenBank/DDBJ whole genome shotgun (WGS) entry which is preliminary data.</text>
</comment>
<keyword evidence="3" id="KW-0675">Receptor</keyword>
<dbReference type="InterPro" id="IPR036426">
    <property type="entry name" value="Bulb-type_lectin_dom_sf"/>
</dbReference>
<protein>
    <recommendedName>
        <fullName evidence="2">non-specific serine/threonine protein kinase</fullName>
        <ecNumber evidence="2">2.7.11.1</ecNumber>
    </recommendedName>
</protein>
<dbReference type="GO" id="GO:0016020">
    <property type="term" value="C:membrane"/>
    <property type="evidence" value="ECO:0007669"/>
    <property type="project" value="UniProtKB-SubCell"/>
</dbReference>
<feature type="domain" description="Bulb-type lectin" evidence="7">
    <location>
        <begin position="1"/>
        <end position="81"/>
    </location>
</feature>
<evidence type="ECO:0000256" key="5">
    <source>
        <dbReference type="ARBA" id="ARBA00048679"/>
    </source>
</evidence>
<organism evidence="8 9">
    <name type="scientific">Panicum virgatum</name>
    <name type="common">Blackwell switchgrass</name>
    <dbReference type="NCBI Taxonomy" id="38727"/>
    <lineage>
        <taxon>Eukaryota</taxon>
        <taxon>Viridiplantae</taxon>
        <taxon>Streptophyta</taxon>
        <taxon>Embryophyta</taxon>
        <taxon>Tracheophyta</taxon>
        <taxon>Spermatophyta</taxon>
        <taxon>Magnoliopsida</taxon>
        <taxon>Liliopsida</taxon>
        <taxon>Poales</taxon>
        <taxon>Poaceae</taxon>
        <taxon>PACMAD clade</taxon>
        <taxon>Panicoideae</taxon>
        <taxon>Panicodae</taxon>
        <taxon>Paniceae</taxon>
        <taxon>Panicinae</taxon>
        <taxon>Panicum</taxon>
        <taxon>Panicum sect. Hiantes</taxon>
    </lineage>
</organism>
<dbReference type="PANTHER" id="PTHR32444">
    <property type="entry name" value="BULB-TYPE LECTIN DOMAIN-CONTAINING PROTEIN"/>
    <property type="match status" value="1"/>
</dbReference>